<reference evidence="2 3" key="1">
    <citation type="submission" date="2015-12" db="EMBL/GenBank/DDBJ databases">
        <title>The genome of Folsomia candida.</title>
        <authorList>
            <person name="Faddeeva A."/>
            <person name="Derks M.F."/>
            <person name="Anvar Y."/>
            <person name="Smit S."/>
            <person name="Van Straalen N."/>
            <person name="Roelofs D."/>
        </authorList>
    </citation>
    <scope>NUCLEOTIDE SEQUENCE [LARGE SCALE GENOMIC DNA]</scope>
    <source>
        <strain evidence="2 3">VU population</strain>
        <tissue evidence="2">Whole body</tissue>
    </source>
</reference>
<feature type="compositionally biased region" description="Basic residues" evidence="1">
    <location>
        <begin position="601"/>
        <end position="615"/>
    </location>
</feature>
<evidence type="ECO:0000313" key="3">
    <source>
        <dbReference type="Proteomes" id="UP000198287"/>
    </source>
</evidence>
<feature type="compositionally biased region" description="Basic and acidic residues" evidence="1">
    <location>
        <begin position="449"/>
        <end position="466"/>
    </location>
</feature>
<feature type="region of interest" description="Disordered" evidence="1">
    <location>
        <begin position="1"/>
        <end position="41"/>
    </location>
</feature>
<comment type="caution">
    <text evidence="2">The sequence shown here is derived from an EMBL/GenBank/DDBJ whole genome shotgun (WGS) entry which is preliminary data.</text>
</comment>
<sequence length="717" mass="81548">MSKSGRKPGMDKDNPDKRKFGSVKTFGGGGGNQLDTDKQRGLSSILMVRGNSARPREGDDVPLKTVISKTDHLARISSWEAAIQDNLDSVDFETATSALVDEAVRTLSNWENEVGSIRHLETEQPSPSTKEVSSQHVDEKISPSARLNLVADLKKIKKFIDPEDHITPRIMISEFERYISSKNQIPVQETTPQSPTTPRRVQFDTPPNEETGVVYYPRRPTGVVVAKPGPTPRGRQDVDLRLQRPGALTTYRAENDKATPSGREEEGGGGGAKMPGPNTDWWRRKIRQGMMQTEMLMSELVRQRRADEKYYHGINPYIYGLEMYHPQEHGPPSSRHRHPPAVLAVQSRLRASLQESRRRHEECFGSCPTSRTKTVPQQEEAPAKKFPAEKKHLVNTASGRDDHDDDESITSAAELKVRSVSRPVKNPKSVTTGGRNSDVKVIFERNFRTGGEDNRHPDVLITRDDNPPPQKSRVATKAPTETAVVTKNVSLYKPKQVVVVDAVKAKAQTATQKGHSSINPEWVERLIQAQKKHQNKDLVATKKRIETERIATNELYYELRRNKSRLENEVNMEKRRMALNWKLLNQKKAHESDSSDEDIHRKSRHSSKSRAKKYPTSRPATSTYSPKLYYPDNHQDKHDHHDHHHHSEHKKKTPKPAFPRWKETPKGLSDWLEDVVAKAKEHKDKEHNVSEEKEQYKPMKRRGDHTGWAPLAKSMQF</sequence>
<feature type="compositionally biased region" description="Basic and acidic residues" evidence="1">
    <location>
        <begin position="588"/>
        <end position="600"/>
    </location>
</feature>
<protein>
    <submittedName>
        <fullName evidence="2">Uncharacterized protein</fullName>
    </submittedName>
</protein>
<feature type="region of interest" description="Disordered" evidence="1">
    <location>
        <begin position="360"/>
        <end position="384"/>
    </location>
</feature>
<evidence type="ECO:0000313" key="2">
    <source>
        <dbReference type="EMBL" id="OXA55614.1"/>
    </source>
</evidence>
<dbReference type="Proteomes" id="UP000198287">
    <property type="component" value="Unassembled WGS sequence"/>
</dbReference>
<keyword evidence="3" id="KW-1185">Reference proteome</keyword>
<feature type="compositionally biased region" description="Polar residues" evidence="1">
    <location>
        <begin position="367"/>
        <end position="377"/>
    </location>
</feature>
<evidence type="ECO:0000256" key="1">
    <source>
        <dbReference type="SAM" id="MobiDB-lite"/>
    </source>
</evidence>
<accession>A0A226EEV9</accession>
<feature type="compositionally biased region" description="Basic and acidic residues" evidence="1">
    <location>
        <begin position="8"/>
        <end position="19"/>
    </location>
</feature>
<feature type="region of interest" description="Disordered" evidence="1">
    <location>
        <begin position="187"/>
        <end position="212"/>
    </location>
</feature>
<name>A0A226EEV9_FOLCA</name>
<feature type="region of interest" description="Disordered" evidence="1">
    <location>
        <begin position="588"/>
        <end position="665"/>
    </location>
</feature>
<feature type="region of interest" description="Disordered" evidence="1">
    <location>
        <begin position="248"/>
        <end position="280"/>
    </location>
</feature>
<feature type="compositionally biased region" description="Basic and acidic residues" evidence="1">
    <location>
        <begin position="253"/>
        <end position="266"/>
    </location>
</feature>
<feature type="compositionally biased region" description="Polar residues" evidence="1">
    <location>
        <begin position="187"/>
        <end position="199"/>
    </location>
</feature>
<proteinExistence type="predicted"/>
<feature type="compositionally biased region" description="Basic and acidic residues" evidence="1">
    <location>
        <begin position="679"/>
        <end position="697"/>
    </location>
</feature>
<gene>
    <name evidence="2" type="ORF">Fcan01_08786</name>
</gene>
<dbReference type="EMBL" id="LNIX01000004">
    <property type="protein sequence ID" value="OXA55614.1"/>
    <property type="molecule type" value="Genomic_DNA"/>
</dbReference>
<organism evidence="2 3">
    <name type="scientific">Folsomia candida</name>
    <name type="common">Springtail</name>
    <dbReference type="NCBI Taxonomy" id="158441"/>
    <lineage>
        <taxon>Eukaryota</taxon>
        <taxon>Metazoa</taxon>
        <taxon>Ecdysozoa</taxon>
        <taxon>Arthropoda</taxon>
        <taxon>Hexapoda</taxon>
        <taxon>Collembola</taxon>
        <taxon>Entomobryomorpha</taxon>
        <taxon>Isotomoidea</taxon>
        <taxon>Isotomidae</taxon>
        <taxon>Proisotominae</taxon>
        <taxon>Folsomia</taxon>
    </lineage>
</organism>
<feature type="region of interest" description="Disordered" evidence="1">
    <location>
        <begin position="679"/>
        <end position="717"/>
    </location>
</feature>
<feature type="region of interest" description="Disordered" evidence="1">
    <location>
        <begin position="449"/>
        <end position="474"/>
    </location>
</feature>
<feature type="compositionally biased region" description="Basic residues" evidence="1">
    <location>
        <begin position="640"/>
        <end position="654"/>
    </location>
</feature>
<dbReference type="AlphaFoldDB" id="A0A226EEV9"/>